<dbReference type="eggNOG" id="ENOG5032YQY">
    <property type="taxonomic scope" value="Bacteria"/>
</dbReference>
<evidence type="ECO:0000313" key="2">
    <source>
        <dbReference type="EMBL" id="ESU28226.1"/>
    </source>
</evidence>
<accession>V6SNQ7</accession>
<dbReference type="AlphaFoldDB" id="V6SNQ7"/>
<dbReference type="PATRIC" id="fig|1341181.4.peg.1549"/>
<dbReference type="Proteomes" id="UP000018004">
    <property type="component" value="Unassembled WGS sequence"/>
</dbReference>
<keyword evidence="1" id="KW-1133">Transmembrane helix</keyword>
<dbReference type="STRING" id="1341181.FLJC2902T_15730"/>
<gene>
    <name evidence="2" type="ORF">FLJC2902T_15730</name>
</gene>
<proteinExistence type="predicted"/>
<keyword evidence="3" id="KW-1185">Reference proteome</keyword>
<organism evidence="2 3">
    <name type="scientific">Flavobacterium limnosediminis JC2902</name>
    <dbReference type="NCBI Taxonomy" id="1341181"/>
    <lineage>
        <taxon>Bacteria</taxon>
        <taxon>Pseudomonadati</taxon>
        <taxon>Bacteroidota</taxon>
        <taxon>Flavobacteriia</taxon>
        <taxon>Flavobacteriales</taxon>
        <taxon>Flavobacteriaceae</taxon>
        <taxon>Flavobacterium</taxon>
    </lineage>
</organism>
<keyword evidence="1" id="KW-0812">Transmembrane</keyword>
<feature type="transmembrane region" description="Helical" evidence="1">
    <location>
        <begin position="7"/>
        <end position="35"/>
    </location>
</feature>
<protein>
    <submittedName>
        <fullName evidence="2">Uncharacterized protein</fullName>
    </submittedName>
</protein>
<comment type="caution">
    <text evidence="2">The sequence shown here is derived from an EMBL/GenBank/DDBJ whole genome shotgun (WGS) entry which is preliminary data.</text>
</comment>
<evidence type="ECO:0000313" key="3">
    <source>
        <dbReference type="Proteomes" id="UP000018004"/>
    </source>
</evidence>
<evidence type="ECO:0000256" key="1">
    <source>
        <dbReference type="SAM" id="Phobius"/>
    </source>
</evidence>
<keyword evidence="1" id="KW-0472">Membrane</keyword>
<name>V6SNQ7_9FLAO</name>
<dbReference type="EMBL" id="AVGG01000007">
    <property type="protein sequence ID" value="ESU28226.1"/>
    <property type="molecule type" value="Genomic_DNA"/>
</dbReference>
<reference evidence="2 3" key="1">
    <citation type="submission" date="2013-08" db="EMBL/GenBank/DDBJ databases">
        <title>Flavobacterium limnosediminis JC2902 genome sequencing.</title>
        <authorList>
            <person name="Lee K."/>
            <person name="Yi H."/>
            <person name="Park S."/>
            <person name="Chun J."/>
        </authorList>
    </citation>
    <scope>NUCLEOTIDE SEQUENCE [LARGE SCALE GENOMIC DNA]</scope>
    <source>
        <strain evidence="2 3">JC2902</strain>
    </source>
</reference>
<sequence>MFEFKQYLGFLLFLGIFLTGFWLMLFLVNFVFYWVGGALWEGFKEKRNRKNNE</sequence>